<dbReference type="KEGG" id="fpp:FPB0191_01436"/>
<keyword evidence="3" id="KW-1185">Reference proteome</keyword>
<dbReference type="AlphaFoldDB" id="A0A0A7S121"/>
<dbReference type="RefSeq" id="WP_039104959.1">
    <property type="nucleotide sequence ID" value="NZ_CAMKYU010000007.1"/>
</dbReference>
<dbReference type="Gene3D" id="2.40.70.10">
    <property type="entry name" value="Acid Proteases"/>
    <property type="match status" value="1"/>
</dbReference>
<dbReference type="InterPro" id="IPR021109">
    <property type="entry name" value="Peptidase_aspartic_dom_sf"/>
</dbReference>
<dbReference type="HOGENOM" id="CLU_084724_0_0_6"/>
<evidence type="ECO:0000313" key="3">
    <source>
        <dbReference type="Proteomes" id="UP000030901"/>
    </source>
</evidence>
<evidence type="ECO:0008006" key="4">
    <source>
        <dbReference type="Google" id="ProtNLM"/>
    </source>
</evidence>
<dbReference type="PROSITE" id="PS00141">
    <property type="entry name" value="ASP_PROTEASE"/>
    <property type="match status" value="1"/>
</dbReference>
<gene>
    <name evidence="2" type="ORF">FPB0191_01436</name>
</gene>
<organism evidence="2 3">
    <name type="scientific">Frischella perrara</name>
    <dbReference type="NCBI Taxonomy" id="1267021"/>
    <lineage>
        <taxon>Bacteria</taxon>
        <taxon>Pseudomonadati</taxon>
        <taxon>Pseudomonadota</taxon>
        <taxon>Gammaproteobacteria</taxon>
        <taxon>Orbales</taxon>
        <taxon>Orbaceae</taxon>
        <taxon>Frischella</taxon>
    </lineage>
</organism>
<keyword evidence="1" id="KW-0732">Signal</keyword>
<reference evidence="2 3" key="1">
    <citation type="journal article" date="2014" name="Appl. Environ. Microbiol.">
        <title>Gut symbionts from distinct hosts exhibit genotoxic activity via divergent colibactin biosynthetic pathways.</title>
        <authorList>
            <person name="Engel P."/>
            <person name="Vizcaino M.I."/>
            <person name="Crawford J.M."/>
        </authorList>
    </citation>
    <scope>NUCLEOTIDE SEQUENCE [LARGE SCALE GENOMIC DNA]</scope>
    <source>
        <strain evidence="2 3">PEB0191</strain>
    </source>
</reference>
<dbReference type="OrthoDB" id="3521766at2"/>
<dbReference type="InterPro" id="IPR001969">
    <property type="entry name" value="Aspartic_peptidase_AS"/>
</dbReference>
<sequence>MNKKLLSLIILFISNFAQSAEITWDLVFDNIYNLPSIIMDFQGEKMPLILDTGSKEALHLPIALINKIPNKTENSEKVRSIDLSGNIKEVRSFIVDRLELDSFIFNNIQVLEYKSWGLFISSDLTKSNPDNEEIDAESSVIGLGLFKDYVLTINYPENKITISDSINISDDLNKNWISIPFYLNRNGLVINMFDGLNNYEMILDTGATISIIKEESLSPFSSKFTEPEDNFRYISLEMTDVASDKIKAVIIDSLPDEFESDGIIGFNFFRKNIVKIDFRNKQMWIHPIVTE</sequence>
<feature type="chain" id="PRO_5002045034" description="Aspartyl protease" evidence="1">
    <location>
        <begin position="20"/>
        <end position="291"/>
    </location>
</feature>
<dbReference type="Proteomes" id="UP000030901">
    <property type="component" value="Chromosome"/>
</dbReference>
<proteinExistence type="predicted"/>
<protein>
    <recommendedName>
        <fullName evidence="4">Aspartyl protease</fullName>
    </recommendedName>
</protein>
<evidence type="ECO:0000256" key="1">
    <source>
        <dbReference type="SAM" id="SignalP"/>
    </source>
</evidence>
<evidence type="ECO:0000313" key="2">
    <source>
        <dbReference type="EMBL" id="AJA45255.1"/>
    </source>
</evidence>
<dbReference type="GO" id="GO:0004190">
    <property type="term" value="F:aspartic-type endopeptidase activity"/>
    <property type="evidence" value="ECO:0007669"/>
    <property type="project" value="InterPro"/>
</dbReference>
<name>A0A0A7S121_FRIPE</name>
<accession>A0A0A7S121</accession>
<dbReference type="GO" id="GO:0006508">
    <property type="term" value="P:proteolysis"/>
    <property type="evidence" value="ECO:0007669"/>
    <property type="project" value="InterPro"/>
</dbReference>
<feature type="signal peptide" evidence="1">
    <location>
        <begin position="1"/>
        <end position="19"/>
    </location>
</feature>
<dbReference type="EMBL" id="CP009056">
    <property type="protein sequence ID" value="AJA45255.1"/>
    <property type="molecule type" value="Genomic_DNA"/>
</dbReference>